<evidence type="ECO:0000313" key="2">
    <source>
        <dbReference type="EMBL" id="MBP1860407.1"/>
    </source>
</evidence>
<dbReference type="InterPro" id="IPR038765">
    <property type="entry name" value="Papain-like_cys_pep_sf"/>
</dbReference>
<dbReference type="Pfam" id="PF01841">
    <property type="entry name" value="Transglut_core"/>
    <property type="match status" value="1"/>
</dbReference>
<accession>A0ABS4ER32</accession>
<proteinExistence type="predicted"/>
<keyword evidence="3" id="KW-1185">Reference proteome</keyword>
<evidence type="ECO:0000313" key="3">
    <source>
        <dbReference type="Proteomes" id="UP000823786"/>
    </source>
</evidence>
<dbReference type="Proteomes" id="UP000823786">
    <property type="component" value="Unassembled WGS sequence"/>
</dbReference>
<dbReference type="PANTHER" id="PTHR33490">
    <property type="entry name" value="BLR5614 PROTEIN-RELATED"/>
    <property type="match status" value="1"/>
</dbReference>
<protein>
    <submittedName>
        <fullName evidence="2">Transglutaminase-like putative cysteine protease</fullName>
    </submittedName>
</protein>
<feature type="domain" description="Transglutaminase-like" evidence="1">
    <location>
        <begin position="170"/>
        <end position="236"/>
    </location>
</feature>
<dbReference type="InterPro" id="IPR013589">
    <property type="entry name" value="Bac_transglu_N"/>
</dbReference>
<comment type="caution">
    <text evidence="2">The sequence shown here is derived from an EMBL/GenBank/DDBJ whole genome shotgun (WGS) entry which is preliminary data.</text>
</comment>
<dbReference type="PANTHER" id="PTHR33490:SF1">
    <property type="entry name" value="SLL1233 PROTEIN"/>
    <property type="match status" value="1"/>
</dbReference>
<sequence length="282" mass="30657">MKLEIVHRTSYEYSRNVGLLPHRLMLSPRNDQHLRTLAFQIDCTPAGSIDWSQDVFGNTVATITFSQNASELTITSTAVVEQTADPWPVFKIDPGAHAYPFTYSSEDMTDLGAFTVATSIGGRVSEWAETFVLSRPTDTLSLLKDINAGILTSVTYRIRDEEGTQSPQETLELASGSCRDIAALFIDAVRHLGFGARAVSGYVYDPQAPIDDGGSTHAWAEVYLPGAGWIAFDPTHRRVGEASLIPVAIARSNSQIMPISGGYMGLASDFVRLAVSVKVAER</sequence>
<gene>
    <name evidence="2" type="ORF">J2Z75_003928</name>
</gene>
<dbReference type="InterPro" id="IPR002931">
    <property type="entry name" value="Transglutaminase-like"/>
</dbReference>
<dbReference type="Gene3D" id="3.10.620.30">
    <property type="match status" value="1"/>
</dbReference>
<name>A0ABS4ER32_9HYPH</name>
<dbReference type="EMBL" id="JAGGJV010000007">
    <property type="protein sequence ID" value="MBP1860407.1"/>
    <property type="molecule type" value="Genomic_DNA"/>
</dbReference>
<dbReference type="SMART" id="SM00460">
    <property type="entry name" value="TGc"/>
    <property type="match status" value="1"/>
</dbReference>
<dbReference type="RefSeq" id="WP_209854410.1">
    <property type="nucleotide sequence ID" value="NZ_JAGGJV010000007.1"/>
</dbReference>
<organism evidence="2 3">
    <name type="scientific">Rhizobium herbae</name>
    <dbReference type="NCBI Taxonomy" id="508661"/>
    <lineage>
        <taxon>Bacteria</taxon>
        <taxon>Pseudomonadati</taxon>
        <taxon>Pseudomonadota</taxon>
        <taxon>Alphaproteobacteria</taxon>
        <taxon>Hyphomicrobiales</taxon>
        <taxon>Rhizobiaceae</taxon>
        <taxon>Rhizobium/Agrobacterium group</taxon>
        <taxon>Rhizobium</taxon>
    </lineage>
</organism>
<dbReference type="SUPFAM" id="SSF54001">
    <property type="entry name" value="Cysteine proteinases"/>
    <property type="match status" value="1"/>
</dbReference>
<reference evidence="2 3" key="1">
    <citation type="submission" date="2021-03" db="EMBL/GenBank/DDBJ databases">
        <title>Genomic Encyclopedia of Type Strains, Phase IV (KMG-IV): sequencing the most valuable type-strain genomes for metagenomic binning, comparative biology and taxonomic classification.</title>
        <authorList>
            <person name="Goeker M."/>
        </authorList>
    </citation>
    <scope>NUCLEOTIDE SEQUENCE [LARGE SCALE GENOMIC DNA]</scope>
    <source>
        <strain evidence="2 3">DSM 26427</strain>
    </source>
</reference>
<dbReference type="Pfam" id="PF08379">
    <property type="entry name" value="Bact_transglu_N"/>
    <property type="match status" value="1"/>
</dbReference>
<evidence type="ECO:0000259" key="1">
    <source>
        <dbReference type="SMART" id="SM00460"/>
    </source>
</evidence>